<protein>
    <submittedName>
        <fullName evidence="2">DUF4405 domain-containing protein</fullName>
    </submittedName>
</protein>
<keyword evidence="1" id="KW-0812">Transmembrane</keyword>
<keyword evidence="3" id="KW-1185">Reference proteome</keyword>
<dbReference type="InterPro" id="IPR016174">
    <property type="entry name" value="Di-haem_cyt_TM"/>
</dbReference>
<dbReference type="GO" id="GO:0016020">
    <property type="term" value="C:membrane"/>
    <property type="evidence" value="ECO:0007669"/>
    <property type="project" value="InterPro"/>
</dbReference>
<dbReference type="GO" id="GO:0022904">
    <property type="term" value="P:respiratory electron transport chain"/>
    <property type="evidence" value="ECO:0007669"/>
    <property type="project" value="InterPro"/>
</dbReference>
<evidence type="ECO:0000313" key="3">
    <source>
        <dbReference type="Proteomes" id="UP000077405"/>
    </source>
</evidence>
<keyword evidence="1" id="KW-1133">Transmembrane helix</keyword>
<dbReference type="RefSeq" id="WP_063634863.1">
    <property type="nucleotide sequence ID" value="NZ_CP015285.1"/>
</dbReference>
<dbReference type="AlphaFoldDB" id="A0A160JFT7"/>
<reference evidence="2 3" key="1">
    <citation type="journal article" date="2013" name="Int. J. Syst. Evol. Microbiol.">
        <title>Azospirillum humicireducens sp. nov., a nitrogen-fixing bacterium isolated from a microbial fuel cell.</title>
        <authorList>
            <person name="Zhou S."/>
            <person name="Han L."/>
            <person name="Wang Y."/>
            <person name="Yang G."/>
            <person name="Zhuang L."/>
            <person name="Hu P."/>
        </authorList>
    </citation>
    <scope>NUCLEOTIDE SEQUENCE [LARGE SCALE GENOMIC DNA]</scope>
    <source>
        <strain evidence="2 3">SgZ-5</strain>
    </source>
</reference>
<keyword evidence="1" id="KW-0472">Membrane</keyword>
<evidence type="ECO:0000313" key="2">
    <source>
        <dbReference type="EMBL" id="ANC91769.1"/>
    </source>
</evidence>
<proteinExistence type="predicted"/>
<dbReference type="SUPFAM" id="SSF81342">
    <property type="entry name" value="Transmembrane di-heme cytochromes"/>
    <property type="match status" value="1"/>
</dbReference>
<dbReference type="OrthoDB" id="5339490at2"/>
<dbReference type="EMBL" id="CP015285">
    <property type="protein sequence ID" value="ANC91769.1"/>
    <property type="molecule type" value="Genomic_DNA"/>
</dbReference>
<accession>A0A160JFT7</accession>
<organism evidence="2 3">
    <name type="scientific">Azospirillum humicireducens</name>
    <dbReference type="NCBI Taxonomy" id="1226968"/>
    <lineage>
        <taxon>Bacteria</taxon>
        <taxon>Pseudomonadati</taxon>
        <taxon>Pseudomonadota</taxon>
        <taxon>Alphaproteobacteria</taxon>
        <taxon>Rhodospirillales</taxon>
        <taxon>Azospirillaceae</taxon>
        <taxon>Azospirillum</taxon>
    </lineage>
</organism>
<dbReference type="KEGG" id="ahu:A6A40_07520"/>
<evidence type="ECO:0000256" key="1">
    <source>
        <dbReference type="SAM" id="Phobius"/>
    </source>
</evidence>
<gene>
    <name evidence="2" type="ORF">A6A40_07520</name>
</gene>
<feature type="transmembrane region" description="Helical" evidence="1">
    <location>
        <begin position="26"/>
        <end position="48"/>
    </location>
</feature>
<feature type="transmembrane region" description="Helical" evidence="1">
    <location>
        <begin position="89"/>
        <end position="107"/>
    </location>
</feature>
<dbReference type="STRING" id="1226968.A6A40_07520"/>
<sequence>MTTIDTPNRTAGKSRVSFSKTMTRDVVTPVTIVTFVVSTVTGIMLLLHWNTGLVRFSHEWLSVLFSAIALWHLVKNWRAFAGYLKRHAAQAAFIASIVVSVVFTGMTGTTGGGGVNPGAVFGALSGATLEAAAPALGLPADKAVEVLKAANIQAAPGETLTVIGERAGRTGAAVASMLAAKRPL</sequence>
<dbReference type="Proteomes" id="UP000077405">
    <property type="component" value="Chromosome"/>
</dbReference>
<feature type="transmembrane region" description="Helical" evidence="1">
    <location>
        <begin position="60"/>
        <end position="77"/>
    </location>
</feature>
<name>A0A160JFT7_9PROT</name>